<dbReference type="Proteomes" id="UP000249557">
    <property type="component" value="Unassembled WGS sequence"/>
</dbReference>
<evidence type="ECO:0000256" key="6">
    <source>
        <dbReference type="ARBA" id="ARBA00022997"/>
    </source>
</evidence>
<dbReference type="GO" id="GO:0046872">
    <property type="term" value="F:metal ion binding"/>
    <property type="evidence" value="ECO:0007669"/>
    <property type="project" value="UniProtKB-KW"/>
</dbReference>
<dbReference type="GO" id="GO:0006508">
    <property type="term" value="P:proteolysis"/>
    <property type="evidence" value="ECO:0007669"/>
    <property type="project" value="UniProtKB-KW"/>
</dbReference>
<evidence type="ECO:0000313" key="9">
    <source>
        <dbReference type="EMBL" id="PZO85758.1"/>
    </source>
</evidence>
<dbReference type="InterPro" id="IPR000755">
    <property type="entry name" value="A_A_dipeptidase"/>
</dbReference>
<keyword evidence="7" id="KW-0482">Metalloprotease</keyword>
<evidence type="ECO:0000256" key="2">
    <source>
        <dbReference type="ARBA" id="ARBA00022670"/>
    </source>
</evidence>
<keyword evidence="3" id="KW-0479">Metal-binding</keyword>
<organism evidence="9 10">
    <name type="scientific">Micavibrio aeruginosavorus</name>
    <dbReference type="NCBI Taxonomy" id="349221"/>
    <lineage>
        <taxon>Bacteria</taxon>
        <taxon>Pseudomonadati</taxon>
        <taxon>Bdellovibrionota</taxon>
        <taxon>Bdellovibrionia</taxon>
        <taxon>Bdellovibrionales</taxon>
        <taxon>Pseudobdellovibrionaceae</taxon>
        <taxon>Micavibrio</taxon>
    </lineage>
</organism>
<keyword evidence="4" id="KW-0378">Hydrolase</keyword>
<evidence type="ECO:0000313" key="10">
    <source>
        <dbReference type="Proteomes" id="UP000249557"/>
    </source>
</evidence>
<evidence type="ECO:0000256" key="7">
    <source>
        <dbReference type="ARBA" id="ARBA00023049"/>
    </source>
</evidence>
<name>A0A2W5BVU8_9BACT</name>
<gene>
    <name evidence="9" type="ORF">DI626_07170</name>
</gene>
<dbReference type="EMBL" id="QFNK01000137">
    <property type="protein sequence ID" value="PZO85758.1"/>
    <property type="molecule type" value="Genomic_DNA"/>
</dbReference>
<dbReference type="GO" id="GO:0008237">
    <property type="term" value="F:metallopeptidase activity"/>
    <property type="evidence" value="ECO:0007669"/>
    <property type="project" value="UniProtKB-KW"/>
</dbReference>
<comment type="caution">
    <text evidence="9">The sequence shown here is derived from an EMBL/GenBank/DDBJ whole genome shotgun (WGS) entry which is preliminary data.</text>
</comment>
<dbReference type="GO" id="GO:0160237">
    <property type="term" value="F:D-Ala-D-Ala dipeptidase activity"/>
    <property type="evidence" value="ECO:0007669"/>
    <property type="project" value="UniProtKB-EC"/>
</dbReference>
<keyword evidence="6" id="KW-0224">Dipeptidase</keyword>
<comment type="catalytic activity">
    <reaction evidence="1">
        <text>D-alanyl-D-alanine + H2O = 2 D-alanine</text>
        <dbReference type="Rhea" id="RHEA:20661"/>
        <dbReference type="ChEBI" id="CHEBI:15377"/>
        <dbReference type="ChEBI" id="CHEBI:57416"/>
        <dbReference type="ChEBI" id="CHEBI:57822"/>
        <dbReference type="EC" id="3.4.13.22"/>
    </reaction>
</comment>
<keyword evidence="8" id="KW-0961">Cell wall biogenesis/degradation</keyword>
<sequence>MPEAIKADALIPMDIFPGEPFLIDIVYADKNHPHNIFGCALYHESARLILQRDMARIILLCARALRETHGWTLVLKDGLRPVEAQARMAETNIVKENPHWLEGPRRMLSSPGVGAHPRGMAIDVSVIDRDNNPVDMGTVFDEMTEQSARDYTGFSALVLENRRILQTAFTDSAAKLDLPMLPLPSEWWDFRFPSDYTRGFAPLSDADLPDDLKICVKRVQADAGKDAALAKSVLLSL</sequence>
<dbReference type="InterPro" id="IPR009045">
    <property type="entry name" value="Zn_M74/Hedgehog-like"/>
</dbReference>
<evidence type="ECO:0000256" key="1">
    <source>
        <dbReference type="ARBA" id="ARBA00001362"/>
    </source>
</evidence>
<dbReference type="SUPFAM" id="SSF55166">
    <property type="entry name" value="Hedgehog/DD-peptidase"/>
    <property type="match status" value="1"/>
</dbReference>
<evidence type="ECO:0000256" key="3">
    <source>
        <dbReference type="ARBA" id="ARBA00022723"/>
    </source>
</evidence>
<dbReference type="PANTHER" id="PTHR43126">
    <property type="entry name" value="D-ALANYL-D-ALANINE DIPEPTIDASE"/>
    <property type="match status" value="1"/>
</dbReference>
<keyword evidence="5" id="KW-0862">Zinc</keyword>
<dbReference type="Gene3D" id="3.30.1380.10">
    <property type="match status" value="1"/>
</dbReference>
<dbReference type="PANTHER" id="PTHR43126:SF1">
    <property type="entry name" value="D-ALANYL-D-ALANINE DIPEPTIDASE"/>
    <property type="match status" value="1"/>
</dbReference>
<dbReference type="AlphaFoldDB" id="A0A2W5BVU8"/>
<dbReference type="Pfam" id="PF01427">
    <property type="entry name" value="Peptidase_M15"/>
    <property type="match status" value="1"/>
</dbReference>
<proteinExistence type="predicted"/>
<evidence type="ECO:0000256" key="4">
    <source>
        <dbReference type="ARBA" id="ARBA00022801"/>
    </source>
</evidence>
<evidence type="ECO:0000256" key="5">
    <source>
        <dbReference type="ARBA" id="ARBA00022833"/>
    </source>
</evidence>
<accession>A0A2W5BVU8</accession>
<keyword evidence="2" id="KW-0645">Protease</keyword>
<dbReference type="GO" id="GO:0071555">
    <property type="term" value="P:cell wall organization"/>
    <property type="evidence" value="ECO:0007669"/>
    <property type="project" value="UniProtKB-KW"/>
</dbReference>
<reference evidence="9 10" key="1">
    <citation type="submission" date="2017-08" db="EMBL/GenBank/DDBJ databases">
        <title>Infants hospitalized years apart are colonized by the same room-sourced microbial strains.</title>
        <authorList>
            <person name="Brooks B."/>
            <person name="Olm M.R."/>
            <person name="Firek B.A."/>
            <person name="Baker R."/>
            <person name="Thomas B.C."/>
            <person name="Morowitz M.J."/>
            <person name="Banfield J.F."/>
        </authorList>
    </citation>
    <scope>NUCLEOTIDE SEQUENCE [LARGE SCALE GENOMIC DNA]</scope>
    <source>
        <strain evidence="9">S2_018_000_R2_104</strain>
    </source>
</reference>
<protein>
    <submittedName>
        <fullName evidence="9">D-Ala-D-Ala dipeptidase</fullName>
    </submittedName>
</protein>
<evidence type="ECO:0000256" key="8">
    <source>
        <dbReference type="ARBA" id="ARBA00023316"/>
    </source>
</evidence>